<feature type="signal peptide" evidence="2">
    <location>
        <begin position="1"/>
        <end position="23"/>
    </location>
</feature>
<comment type="function">
    <text evidence="1">Destroys radicals which are normally produced within the cells and which are toxic to biological systems.</text>
</comment>
<keyword evidence="1" id="KW-0560">Oxidoreductase</keyword>
<keyword evidence="1" id="KW-0479">Metal-binding</keyword>
<name>A0A9N8HF32_9STRA</name>
<evidence type="ECO:0000313" key="4">
    <source>
        <dbReference type="EMBL" id="CAB9511826.1"/>
    </source>
</evidence>
<keyword evidence="2" id="KW-0732">Signal</keyword>
<proteinExistence type="inferred from homology"/>
<dbReference type="OrthoDB" id="2015551at2759"/>
<keyword evidence="5" id="KW-1185">Reference proteome</keyword>
<dbReference type="EMBL" id="CAICTM010000504">
    <property type="protein sequence ID" value="CAB9511826.1"/>
    <property type="molecule type" value="Genomic_DNA"/>
</dbReference>
<evidence type="ECO:0000256" key="1">
    <source>
        <dbReference type="RuleBase" id="RU000393"/>
    </source>
</evidence>
<dbReference type="PROSITE" id="PS00332">
    <property type="entry name" value="SOD_CU_ZN_2"/>
    <property type="match status" value="1"/>
</dbReference>
<dbReference type="AlphaFoldDB" id="A0A9N8HF32"/>
<feature type="domain" description="Superoxide dismutase copper/zinc binding" evidence="3">
    <location>
        <begin position="82"/>
        <end position="218"/>
    </location>
</feature>
<comment type="catalytic activity">
    <reaction evidence="1">
        <text>2 superoxide + 2 H(+) = H2O2 + O2</text>
        <dbReference type="Rhea" id="RHEA:20696"/>
        <dbReference type="ChEBI" id="CHEBI:15378"/>
        <dbReference type="ChEBI" id="CHEBI:15379"/>
        <dbReference type="ChEBI" id="CHEBI:16240"/>
        <dbReference type="ChEBI" id="CHEBI:18421"/>
        <dbReference type="EC" id="1.15.1.1"/>
    </reaction>
</comment>
<evidence type="ECO:0000256" key="2">
    <source>
        <dbReference type="SAM" id="SignalP"/>
    </source>
</evidence>
<dbReference type="InterPro" id="IPR036423">
    <property type="entry name" value="SOD-like_Cu/Zn_dom_sf"/>
</dbReference>
<accession>A0A9N8HF32</accession>
<dbReference type="InterPro" id="IPR024134">
    <property type="entry name" value="SOD_Cu/Zn_/chaperone"/>
</dbReference>
<dbReference type="Proteomes" id="UP001153069">
    <property type="component" value="Unassembled WGS sequence"/>
</dbReference>
<comment type="similarity">
    <text evidence="1">Belongs to the Cu-Zn superoxide dismutase family.</text>
</comment>
<dbReference type="PANTHER" id="PTHR10003">
    <property type="entry name" value="SUPEROXIDE DISMUTASE CU-ZN -RELATED"/>
    <property type="match status" value="1"/>
</dbReference>
<dbReference type="CDD" id="cd00305">
    <property type="entry name" value="Cu-Zn_Superoxide_Dismutase"/>
    <property type="match status" value="1"/>
</dbReference>
<keyword evidence="1" id="KW-0186">Copper</keyword>
<dbReference type="EC" id="1.15.1.1" evidence="1"/>
<reference evidence="4" key="1">
    <citation type="submission" date="2020-06" db="EMBL/GenBank/DDBJ databases">
        <authorList>
            <consortium name="Plant Systems Biology data submission"/>
        </authorList>
    </citation>
    <scope>NUCLEOTIDE SEQUENCE</scope>
    <source>
        <strain evidence="4">D6</strain>
    </source>
</reference>
<dbReference type="Gene3D" id="2.60.40.200">
    <property type="entry name" value="Superoxide dismutase, copper/zinc binding domain"/>
    <property type="match status" value="1"/>
</dbReference>
<protein>
    <recommendedName>
        <fullName evidence="1">Superoxide dismutase [Cu-Zn]</fullName>
        <ecNumber evidence="1">1.15.1.1</ecNumber>
    </recommendedName>
</protein>
<dbReference type="InterPro" id="IPR018152">
    <property type="entry name" value="SOD_Cu/Zn_BS"/>
</dbReference>
<evidence type="ECO:0000259" key="3">
    <source>
        <dbReference type="Pfam" id="PF00080"/>
    </source>
</evidence>
<dbReference type="SUPFAM" id="SSF49329">
    <property type="entry name" value="Cu,Zn superoxide dismutase-like"/>
    <property type="match status" value="1"/>
</dbReference>
<keyword evidence="1" id="KW-0862">Zinc</keyword>
<dbReference type="GO" id="GO:0005507">
    <property type="term" value="F:copper ion binding"/>
    <property type="evidence" value="ECO:0007669"/>
    <property type="project" value="InterPro"/>
</dbReference>
<dbReference type="GO" id="GO:0004784">
    <property type="term" value="F:superoxide dismutase activity"/>
    <property type="evidence" value="ECO:0007669"/>
    <property type="project" value="UniProtKB-EC"/>
</dbReference>
<organism evidence="4 5">
    <name type="scientific">Seminavis robusta</name>
    <dbReference type="NCBI Taxonomy" id="568900"/>
    <lineage>
        <taxon>Eukaryota</taxon>
        <taxon>Sar</taxon>
        <taxon>Stramenopiles</taxon>
        <taxon>Ochrophyta</taxon>
        <taxon>Bacillariophyta</taxon>
        <taxon>Bacillariophyceae</taxon>
        <taxon>Bacillariophycidae</taxon>
        <taxon>Naviculales</taxon>
        <taxon>Naviculaceae</taxon>
        <taxon>Seminavis</taxon>
    </lineage>
</organism>
<dbReference type="PRINTS" id="PR00068">
    <property type="entry name" value="CUZNDISMTASE"/>
</dbReference>
<comment type="cofactor">
    <cofactor evidence="1">
        <name>Cu cation</name>
        <dbReference type="ChEBI" id="CHEBI:23378"/>
    </cofactor>
    <text evidence="1">Binds 1 copper ion per subunit.</text>
</comment>
<comment type="cofactor">
    <cofactor evidence="1">
        <name>Zn(2+)</name>
        <dbReference type="ChEBI" id="CHEBI:29105"/>
    </cofactor>
    <text evidence="1">Binds 1 zinc ion per subunit.</text>
</comment>
<dbReference type="Pfam" id="PF00080">
    <property type="entry name" value="Sod_Cu"/>
    <property type="match status" value="1"/>
</dbReference>
<evidence type="ECO:0000313" key="5">
    <source>
        <dbReference type="Proteomes" id="UP001153069"/>
    </source>
</evidence>
<comment type="caution">
    <text evidence="4">The sequence shown here is derived from an EMBL/GenBank/DDBJ whole genome shotgun (WGS) entry which is preliminary data.</text>
</comment>
<feature type="chain" id="PRO_5040281950" description="Superoxide dismutase [Cu-Zn]" evidence="2">
    <location>
        <begin position="24"/>
        <end position="223"/>
    </location>
</feature>
<sequence>MKMTMVSLLQVIVFLLSVSAVESSSLRGLEGIHTGKDEATLEEQEQEQRQLQNGYYRYGCDRVLSAQLFDPSSNRCGQSACGSVTFRCPSEWSGFTEISYSIRGLTPGKHALHVHQFAVGTGGDSSCLSTGGHWNPQHNNHGGNLNAQRHIGDLGNILADDSGLAEGTLLAYVPLRGNLGINGKAVVVHAGTDDLGTGGDDGSRSVGNAGARPGCGTINLRVY</sequence>
<gene>
    <name evidence="4" type="ORF">SEMRO_505_G156150.1</name>
</gene>
<dbReference type="InterPro" id="IPR001424">
    <property type="entry name" value="SOD_Cu_Zn_dom"/>
</dbReference>